<evidence type="ECO:0000313" key="3">
    <source>
        <dbReference type="Proteomes" id="UP000029120"/>
    </source>
</evidence>
<dbReference type="Gramene" id="KFK32138">
    <property type="protein sequence ID" value="KFK32138"/>
    <property type="gene ID" value="AALP_AA6G203100"/>
</dbReference>
<evidence type="ECO:0000256" key="1">
    <source>
        <dbReference type="SAM" id="MobiDB-lite"/>
    </source>
</evidence>
<feature type="region of interest" description="Disordered" evidence="1">
    <location>
        <begin position="17"/>
        <end position="36"/>
    </location>
</feature>
<gene>
    <name evidence="2" type="ordered locus">AALP_Aa6g203100</name>
</gene>
<dbReference type="EMBL" id="CM002874">
    <property type="protein sequence ID" value="KFK32138.1"/>
    <property type="molecule type" value="Genomic_DNA"/>
</dbReference>
<organism evidence="2 3">
    <name type="scientific">Arabis alpina</name>
    <name type="common">Alpine rock-cress</name>
    <dbReference type="NCBI Taxonomy" id="50452"/>
    <lineage>
        <taxon>Eukaryota</taxon>
        <taxon>Viridiplantae</taxon>
        <taxon>Streptophyta</taxon>
        <taxon>Embryophyta</taxon>
        <taxon>Tracheophyta</taxon>
        <taxon>Spermatophyta</taxon>
        <taxon>Magnoliopsida</taxon>
        <taxon>eudicotyledons</taxon>
        <taxon>Gunneridae</taxon>
        <taxon>Pentapetalae</taxon>
        <taxon>rosids</taxon>
        <taxon>malvids</taxon>
        <taxon>Brassicales</taxon>
        <taxon>Brassicaceae</taxon>
        <taxon>Arabideae</taxon>
        <taxon>Arabis</taxon>
    </lineage>
</organism>
<sequence>MTSVPMTTSVRARSLMASALKTPDGPTLHPPPPLTPDEFAVQHKLSEKRARFSSGKGKGIDFGTPTKRERVDAYSAVVVEIEASASRAAAPSVIGLLRDEAYAATKSKASELSLLFDRLVGDYDEDVRSRDREHSVAKEANAVLKSKLAELTKRNLVLERDALTMQKIKKDCDTKLAKVKSRCTKGEDYIASLRQQLSSASDLQSTRIGEVVAEARDEMARGFAERVNEVVGLLAEIGGKAQNNMLNLAEIESNLDFIGLLQGPMPPDLPTEVKIPEVSAAAVEADDNVEVGATNGDDAEVTDDEDGDEEIED</sequence>
<keyword evidence="3" id="KW-1185">Reference proteome</keyword>
<name>A0A087GQI6_ARAAL</name>
<dbReference type="AlphaFoldDB" id="A0A087GQI6"/>
<feature type="compositionally biased region" description="Acidic residues" evidence="1">
    <location>
        <begin position="297"/>
        <end position="313"/>
    </location>
</feature>
<reference evidence="3" key="1">
    <citation type="journal article" date="2015" name="Nat. Plants">
        <title>Genome expansion of Arabis alpina linked with retrotransposition and reduced symmetric DNA methylation.</title>
        <authorList>
            <person name="Willing E.M."/>
            <person name="Rawat V."/>
            <person name="Mandakova T."/>
            <person name="Maumus F."/>
            <person name="James G.V."/>
            <person name="Nordstroem K.J."/>
            <person name="Becker C."/>
            <person name="Warthmann N."/>
            <person name="Chica C."/>
            <person name="Szarzynska B."/>
            <person name="Zytnicki M."/>
            <person name="Albani M.C."/>
            <person name="Kiefer C."/>
            <person name="Bergonzi S."/>
            <person name="Castaings L."/>
            <person name="Mateos J.L."/>
            <person name="Berns M.C."/>
            <person name="Bujdoso N."/>
            <person name="Piofczyk T."/>
            <person name="de Lorenzo L."/>
            <person name="Barrero-Sicilia C."/>
            <person name="Mateos I."/>
            <person name="Piednoel M."/>
            <person name="Hagmann J."/>
            <person name="Chen-Min-Tao R."/>
            <person name="Iglesias-Fernandez R."/>
            <person name="Schuster S.C."/>
            <person name="Alonso-Blanco C."/>
            <person name="Roudier F."/>
            <person name="Carbonero P."/>
            <person name="Paz-Ares J."/>
            <person name="Davis S.J."/>
            <person name="Pecinka A."/>
            <person name="Quesneville H."/>
            <person name="Colot V."/>
            <person name="Lysak M.A."/>
            <person name="Weigel D."/>
            <person name="Coupland G."/>
            <person name="Schneeberger K."/>
        </authorList>
    </citation>
    <scope>NUCLEOTIDE SEQUENCE [LARGE SCALE GENOMIC DNA]</scope>
    <source>
        <strain evidence="3">cv. Pajares</strain>
    </source>
</reference>
<protein>
    <submittedName>
        <fullName evidence="2">Uncharacterized protein</fullName>
    </submittedName>
</protein>
<proteinExistence type="predicted"/>
<evidence type="ECO:0000313" key="2">
    <source>
        <dbReference type="EMBL" id="KFK32138.1"/>
    </source>
</evidence>
<feature type="region of interest" description="Disordered" evidence="1">
    <location>
        <begin position="282"/>
        <end position="313"/>
    </location>
</feature>
<dbReference type="Proteomes" id="UP000029120">
    <property type="component" value="Chromosome 6"/>
</dbReference>
<accession>A0A087GQI6</accession>